<dbReference type="Proteomes" id="UP001274896">
    <property type="component" value="Unassembled WGS sequence"/>
</dbReference>
<name>A0AAE0RGN1_9TELE</name>
<dbReference type="AlphaFoldDB" id="A0AAE0RGN1"/>
<dbReference type="Pfam" id="PF13358">
    <property type="entry name" value="DDE_3"/>
    <property type="match status" value="1"/>
</dbReference>
<gene>
    <name evidence="3" type="ORF">QTP70_007607</name>
</gene>
<evidence type="ECO:0000313" key="3">
    <source>
        <dbReference type="EMBL" id="KAK3553746.1"/>
    </source>
</evidence>
<evidence type="ECO:0000256" key="1">
    <source>
        <dbReference type="SAM" id="MobiDB-lite"/>
    </source>
</evidence>
<feature type="compositionally biased region" description="Basic residues" evidence="1">
    <location>
        <begin position="137"/>
        <end position="168"/>
    </location>
</feature>
<proteinExistence type="predicted"/>
<feature type="compositionally biased region" description="Basic and acidic residues" evidence="1">
    <location>
        <begin position="30"/>
        <end position="60"/>
    </location>
</feature>
<dbReference type="GO" id="GO:0003676">
    <property type="term" value="F:nucleic acid binding"/>
    <property type="evidence" value="ECO:0007669"/>
    <property type="project" value="InterPro"/>
</dbReference>
<feature type="compositionally biased region" description="Basic and acidic residues" evidence="1">
    <location>
        <begin position="77"/>
        <end position="97"/>
    </location>
</feature>
<feature type="compositionally biased region" description="Gly residues" evidence="1">
    <location>
        <begin position="1"/>
        <end position="13"/>
    </location>
</feature>
<feature type="compositionally biased region" description="Basic residues" evidence="1">
    <location>
        <begin position="98"/>
        <end position="121"/>
    </location>
</feature>
<dbReference type="EMBL" id="JAUCMX010000002">
    <property type="protein sequence ID" value="KAK3553746.1"/>
    <property type="molecule type" value="Genomic_DNA"/>
</dbReference>
<organism evidence="3 4">
    <name type="scientific">Hemibagrus guttatus</name>
    <dbReference type="NCBI Taxonomy" id="175788"/>
    <lineage>
        <taxon>Eukaryota</taxon>
        <taxon>Metazoa</taxon>
        <taxon>Chordata</taxon>
        <taxon>Craniata</taxon>
        <taxon>Vertebrata</taxon>
        <taxon>Euteleostomi</taxon>
        <taxon>Actinopterygii</taxon>
        <taxon>Neopterygii</taxon>
        <taxon>Teleostei</taxon>
        <taxon>Ostariophysi</taxon>
        <taxon>Siluriformes</taxon>
        <taxon>Bagridae</taxon>
        <taxon>Hemibagrus</taxon>
    </lineage>
</organism>
<dbReference type="PANTHER" id="PTHR35001">
    <property type="entry name" value="COLLAGEN IV NC1 DOMAIN-CONTAINING PROTEIN"/>
    <property type="match status" value="1"/>
</dbReference>
<feature type="compositionally biased region" description="Basic and acidic residues" evidence="1">
    <location>
        <begin position="122"/>
        <end position="136"/>
    </location>
</feature>
<evidence type="ECO:0000313" key="4">
    <source>
        <dbReference type="Proteomes" id="UP001274896"/>
    </source>
</evidence>
<accession>A0AAE0RGN1</accession>
<dbReference type="InterPro" id="IPR036397">
    <property type="entry name" value="RNaseH_sf"/>
</dbReference>
<keyword evidence="4" id="KW-1185">Reference proteome</keyword>
<comment type="caution">
    <text evidence="3">The sequence shown here is derived from an EMBL/GenBank/DDBJ whole genome shotgun (WGS) entry which is preliminary data.</text>
</comment>
<dbReference type="InterPro" id="IPR038717">
    <property type="entry name" value="Tc1-like_DDE_dom"/>
</dbReference>
<reference evidence="3" key="1">
    <citation type="submission" date="2023-06" db="EMBL/GenBank/DDBJ databases">
        <title>Male Hemibagrus guttatus genome.</title>
        <authorList>
            <person name="Bian C."/>
        </authorList>
    </citation>
    <scope>NUCLEOTIDE SEQUENCE</scope>
    <source>
        <strain evidence="3">Male_cb2023</strain>
        <tissue evidence="3">Muscle</tissue>
    </source>
</reference>
<feature type="region of interest" description="Disordered" evidence="1">
    <location>
        <begin position="1"/>
        <end position="196"/>
    </location>
</feature>
<feature type="compositionally biased region" description="Basic residues" evidence="1">
    <location>
        <begin position="61"/>
        <end position="76"/>
    </location>
</feature>
<dbReference type="PANTHER" id="PTHR35001:SF3">
    <property type="entry name" value="RIBOSOME-BINDING PROTEIN 1"/>
    <property type="match status" value="1"/>
</dbReference>
<sequence>MEGNGREGIGQEGTGREAKRSKAKQRKGKEKKEKERKRKEMEGKGREGKGREGKQREGKERKGKGRKGKERKGKERKGKETKGMGRDETGRDGTGRKGKERKGKERKGKERKGKERKGKKGKGMEGKGKEENGWKGKERKGKERKGKERKGKERKGKERKGRGKKLKHVSQDTVVRGTGCGSQRGSLRDQSVEDEEKENLLKAEIRDKDSGGTFRWRYGSTTSPEIRSSFIRHFIRHNGVGIGPLVPVKGTLNASAYQDILDNFMLPTLWEQFGDDPFLFQHDCTPVTKARSIKTWMREFGVEELARPAQSPDLNPIEHLWDELERRLRARPSCPTSAPDLTNVLLEERSNIPINTLLNLVESLPKRVEAVIAAKGGTTPYYIHAHVKADVPKLLAT</sequence>
<protein>
    <recommendedName>
        <fullName evidence="2">Tc1-like transposase DDE domain-containing protein</fullName>
    </recommendedName>
</protein>
<feature type="domain" description="Tc1-like transposase DDE" evidence="2">
    <location>
        <begin position="246"/>
        <end position="332"/>
    </location>
</feature>
<evidence type="ECO:0000259" key="2">
    <source>
        <dbReference type="Pfam" id="PF13358"/>
    </source>
</evidence>
<dbReference type="Gene3D" id="3.30.420.10">
    <property type="entry name" value="Ribonuclease H-like superfamily/Ribonuclease H"/>
    <property type="match status" value="1"/>
</dbReference>